<organism evidence="2 3">
    <name type="scientific">Plutella xylostella</name>
    <name type="common">Diamondback moth</name>
    <name type="synonym">Plutella maculipennis</name>
    <dbReference type="NCBI Taxonomy" id="51655"/>
    <lineage>
        <taxon>Eukaryota</taxon>
        <taxon>Metazoa</taxon>
        <taxon>Ecdysozoa</taxon>
        <taxon>Arthropoda</taxon>
        <taxon>Hexapoda</taxon>
        <taxon>Insecta</taxon>
        <taxon>Pterygota</taxon>
        <taxon>Neoptera</taxon>
        <taxon>Endopterygota</taxon>
        <taxon>Lepidoptera</taxon>
        <taxon>Glossata</taxon>
        <taxon>Ditrysia</taxon>
        <taxon>Yponomeutoidea</taxon>
        <taxon>Plutellidae</taxon>
        <taxon>Plutella</taxon>
    </lineage>
</organism>
<comment type="caution">
    <text evidence="2">The sequence shown here is derived from an EMBL/GenBank/DDBJ whole genome shotgun (WGS) entry which is preliminary data.</text>
</comment>
<keyword evidence="3" id="KW-1185">Reference proteome</keyword>
<protein>
    <recommendedName>
        <fullName evidence="4">Envelope fusion protein</fullName>
    </recommendedName>
</protein>
<accession>A0ABQ7Q2P5</accession>
<evidence type="ECO:0000313" key="2">
    <source>
        <dbReference type="EMBL" id="KAG7299482.1"/>
    </source>
</evidence>
<dbReference type="Proteomes" id="UP000823941">
    <property type="component" value="Chromosome 22"/>
</dbReference>
<evidence type="ECO:0008006" key="4">
    <source>
        <dbReference type="Google" id="ProtNLM"/>
    </source>
</evidence>
<keyword evidence="1" id="KW-0812">Transmembrane</keyword>
<name>A0ABQ7Q2P5_PLUXY</name>
<evidence type="ECO:0000313" key="3">
    <source>
        <dbReference type="Proteomes" id="UP000823941"/>
    </source>
</evidence>
<gene>
    <name evidence="2" type="ORF">JYU34_016443</name>
</gene>
<dbReference type="EMBL" id="JAHIBW010000022">
    <property type="protein sequence ID" value="KAG7299482.1"/>
    <property type="molecule type" value="Genomic_DNA"/>
</dbReference>
<sequence>MLNNNEHSVDQKVSLLQQALTKLVNVSENMNSNVNRLENKEINTIIRKENDLHNVVSILNSLYQILNDFHTIFDIIQETETAIAFSKLHILHQSIINSTELLNMLLGIEKYAVLIYPVSKDNLSKLERNIVVKSYISKGSLVFILEIPLVEPDTYIYYRVIPIPILDSHTHKTHTIIPSYPFLLVKRLKYRPVVSPCEEIQDGRFLCSDDNLAQYPVETCIEQIMLMKNNQSSCRQHAIQIESLKIQRIISNYWLLYSENNLIITEHCTEQVHKYQVQGSYIMSPNQQCRTQVGDVFINTPTNASVTSFQLPAVEVPALQEEIKKDTKQLDLRNVDFRDIKDILNSAKFSANGTPMDFLVKNEISVWTLMLYVIVFCCIVYVIISRFKLFIYCHRRNSPKSPVSPSDNFSLEEGGVKVANPRQISFVSTTAPATPAKPSRSCVINN</sequence>
<dbReference type="Pfam" id="PF12259">
    <property type="entry name" value="Baculo_F"/>
    <property type="match status" value="1"/>
</dbReference>
<keyword evidence="1" id="KW-0472">Membrane</keyword>
<reference evidence="2 3" key="1">
    <citation type="submission" date="2021-06" db="EMBL/GenBank/DDBJ databases">
        <title>A haploid diamondback moth (Plutella xylostella L.) genome assembly resolves 31 chromosomes and identifies a diamide resistance mutation.</title>
        <authorList>
            <person name="Ward C.M."/>
            <person name="Perry K.D."/>
            <person name="Baker G."/>
            <person name="Powis K."/>
            <person name="Heckel D.G."/>
            <person name="Baxter S.W."/>
        </authorList>
    </citation>
    <scope>NUCLEOTIDE SEQUENCE [LARGE SCALE GENOMIC DNA]</scope>
    <source>
        <strain evidence="2 3">LV</strain>
        <tissue evidence="2">Single pupa</tissue>
    </source>
</reference>
<feature type="transmembrane region" description="Helical" evidence="1">
    <location>
        <begin position="364"/>
        <end position="384"/>
    </location>
</feature>
<dbReference type="InterPro" id="IPR022048">
    <property type="entry name" value="Envelope_fusion-like"/>
</dbReference>
<evidence type="ECO:0000256" key="1">
    <source>
        <dbReference type="SAM" id="Phobius"/>
    </source>
</evidence>
<proteinExistence type="predicted"/>
<keyword evidence="1" id="KW-1133">Transmembrane helix</keyword>